<accession>A0A2M9R3B2</accession>
<organism evidence="1 2">
    <name type="scientific">Avrilella dinanensis</name>
    <dbReference type="NCBI Taxonomy" id="2008672"/>
    <lineage>
        <taxon>Bacteria</taxon>
        <taxon>Pseudomonadati</taxon>
        <taxon>Bacteroidota</taxon>
        <taxon>Flavobacteriia</taxon>
        <taxon>Flavobacteriales</taxon>
        <taxon>Flavobacteriaceae</taxon>
        <taxon>Avrilella</taxon>
    </lineage>
</organism>
<dbReference type="Proteomes" id="UP000231960">
    <property type="component" value="Unassembled WGS sequence"/>
</dbReference>
<dbReference type="InterPro" id="IPR021109">
    <property type="entry name" value="Peptidase_aspartic_dom_sf"/>
</dbReference>
<reference evidence="1 2" key="1">
    <citation type="submission" date="2017-06" db="EMBL/GenBank/DDBJ databases">
        <title>Description of Avrilella dinanensis gen. nov. sp. nov.</title>
        <authorList>
            <person name="Leyer C."/>
            <person name="Sassi M."/>
            <person name="Minet J."/>
            <person name="Kayal S."/>
            <person name="Cattoir V."/>
        </authorList>
    </citation>
    <scope>NUCLEOTIDE SEQUENCE [LARGE SCALE GENOMIC DNA]</scope>
    <source>
        <strain evidence="1 2">UR159</strain>
    </source>
</reference>
<dbReference type="GO" id="GO:0006508">
    <property type="term" value="P:proteolysis"/>
    <property type="evidence" value="ECO:0007669"/>
    <property type="project" value="UniProtKB-KW"/>
</dbReference>
<dbReference type="RefSeq" id="WP_100676922.1">
    <property type="nucleotide sequence ID" value="NZ_JAJUJS010000010.1"/>
</dbReference>
<evidence type="ECO:0000313" key="2">
    <source>
        <dbReference type="Proteomes" id="UP000231960"/>
    </source>
</evidence>
<dbReference type="EMBL" id="NIPO01000001">
    <property type="protein sequence ID" value="PJR03354.1"/>
    <property type="molecule type" value="Genomic_DNA"/>
</dbReference>
<protein>
    <submittedName>
        <fullName evidence="1">Acid protease</fullName>
    </submittedName>
</protein>
<dbReference type="OrthoDB" id="5975497at2"/>
<dbReference type="CDD" id="cd05483">
    <property type="entry name" value="retropepsin_like_bacteria"/>
    <property type="match status" value="1"/>
</dbReference>
<name>A0A2M9R3B2_9FLAO</name>
<dbReference type="PROSITE" id="PS00141">
    <property type="entry name" value="ASP_PROTEASE"/>
    <property type="match status" value="1"/>
</dbReference>
<dbReference type="SUPFAM" id="SSF50630">
    <property type="entry name" value="Acid proteases"/>
    <property type="match status" value="1"/>
</dbReference>
<keyword evidence="1" id="KW-0378">Hydrolase</keyword>
<dbReference type="Gene3D" id="2.40.70.10">
    <property type="entry name" value="Acid Proteases"/>
    <property type="match status" value="1"/>
</dbReference>
<dbReference type="AlphaFoldDB" id="A0A2M9R3B2"/>
<gene>
    <name evidence="1" type="ORF">CDL10_01670</name>
</gene>
<dbReference type="InterPro" id="IPR001969">
    <property type="entry name" value="Aspartic_peptidase_AS"/>
</dbReference>
<comment type="caution">
    <text evidence="1">The sequence shown here is derived from an EMBL/GenBank/DDBJ whole genome shotgun (WGS) entry which is preliminary data.</text>
</comment>
<dbReference type="InterPro" id="IPR034122">
    <property type="entry name" value="Retropepsin-like_bacterial"/>
</dbReference>
<keyword evidence="1" id="KW-0645">Protease</keyword>
<dbReference type="GO" id="GO:0004190">
    <property type="term" value="F:aspartic-type endopeptidase activity"/>
    <property type="evidence" value="ECO:0007669"/>
    <property type="project" value="InterPro"/>
</dbReference>
<dbReference type="Pfam" id="PF13650">
    <property type="entry name" value="Asp_protease_2"/>
    <property type="match status" value="1"/>
</dbReference>
<evidence type="ECO:0000313" key="1">
    <source>
        <dbReference type="EMBL" id="PJR03354.1"/>
    </source>
</evidence>
<keyword evidence="2" id="KW-1185">Reference proteome</keyword>
<proteinExistence type="predicted"/>
<sequence length="145" mass="15914">MKDWSEAFKNAGYKKVGFKYSKTNHLLVKARINGISGDFILDTGASATCVSKDEVEHFNLHSELSETKASGAGAVDMETALSENNELKLGHWKIKSLSLIILDLSHVNQALTMQNVKPVHGIIGADVLLEGQAVIDYGQKKLYLR</sequence>